<evidence type="ECO:0000256" key="4">
    <source>
        <dbReference type="ARBA" id="ARBA00022929"/>
    </source>
</evidence>
<accession>A0A086PDQ4</accession>
<dbReference type="GO" id="GO:0061579">
    <property type="term" value="F:N-acyl homoserine lactone synthase activity"/>
    <property type="evidence" value="ECO:0007669"/>
    <property type="project" value="UniProtKB-UniRule"/>
</dbReference>
<keyword evidence="4 5" id="KW-0071">Autoinducer synthesis</keyword>
<keyword evidence="8" id="KW-1185">Reference proteome</keyword>
<dbReference type="GO" id="GO:0009372">
    <property type="term" value="P:quorum sensing"/>
    <property type="evidence" value="ECO:0007669"/>
    <property type="project" value="UniProtKB-UniRule"/>
</dbReference>
<keyword evidence="2 6" id="KW-0808">Transferase</keyword>
<dbReference type="GO" id="GO:0007165">
    <property type="term" value="P:signal transduction"/>
    <property type="evidence" value="ECO:0007669"/>
    <property type="project" value="TreeGrafter"/>
</dbReference>
<dbReference type="Proteomes" id="UP000024284">
    <property type="component" value="Unassembled WGS sequence"/>
</dbReference>
<dbReference type="PATRIC" id="fig|1219045.3.peg.736"/>
<dbReference type="AlphaFoldDB" id="A0A086PDQ4"/>
<dbReference type="InterPro" id="IPR016181">
    <property type="entry name" value="Acyl_CoA_acyltransferase"/>
</dbReference>
<comment type="catalytic activity">
    <reaction evidence="6">
        <text>a fatty acyl-[ACP] + S-adenosyl-L-methionine = an N-acyl-L-homoserine lactone + S-methyl-5'-thioadenosine + holo-[ACP] + H(+)</text>
        <dbReference type="Rhea" id="RHEA:10096"/>
        <dbReference type="Rhea" id="RHEA-COMP:9685"/>
        <dbReference type="Rhea" id="RHEA-COMP:14125"/>
        <dbReference type="ChEBI" id="CHEBI:15378"/>
        <dbReference type="ChEBI" id="CHEBI:17509"/>
        <dbReference type="ChEBI" id="CHEBI:55474"/>
        <dbReference type="ChEBI" id="CHEBI:59789"/>
        <dbReference type="ChEBI" id="CHEBI:64479"/>
        <dbReference type="ChEBI" id="CHEBI:138651"/>
        <dbReference type="EC" id="2.3.1.184"/>
    </reaction>
</comment>
<proteinExistence type="inferred from homology"/>
<dbReference type="EMBL" id="JFZA02000003">
    <property type="protein sequence ID" value="KFG91522.1"/>
    <property type="molecule type" value="Genomic_DNA"/>
</dbReference>
<evidence type="ECO:0000256" key="2">
    <source>
        <dbReference type="ARBA" id="ARBA00022679"/>
    </source>
</evidence>
<keyword evidence="7" id="KW-0012">Acyltransferase</keyword>
<keyword evidence="1 5" id="KW-0673">Quorum sensing</keyword>
<organism evidence="7 8">
    <name type="scientific">Sphingobium herbicidovorans (strain ATCC 700291 / DSM 11019 / CCUG 56400 / KCTC 2939 / LMG 18315 / NBRC 16415 / MH)</name>
    <name type="common">Sphingomonas herbicidovorans</name>
    <dbReference type="NCBI Taxonomy" id="1219045"/>
    <lineage>
        <taxon>Bacteria</taxon>
        <taxon>Pseudomonadati</taxon>
        <taxon>Pseudomonadota</taxon>
        <taxon>Alphaproteobacteria</taxon>
        <taxon>Sphingomonadales</taxon>
        <taxon>Sphingomonadaceae</taxon>
        <taxon>Sphingobium</taxon>
    </lineage>
</organism>
<keyword evidence="3 6" id="KW-0949">S-adenosyl-L-methionine</keyword>
<dbReference type="PROSITE" id="PS51187">
    <property type="entry name" value="AUTOINDUCER_SYNTH_2"/>
    <property type="match status" value="1"/>
</dbReference>
<evidence type="ECO:0000313" key="8">
    <source>
        <dbReference type="Proteomes" id="UP000024284"/>
    </source>
</evidence>
<dbReference type="Pfam" id="PF00765">
    <property type="entry name" value="Autoind_synth"/>
    <property type="match status" value="1"/>
</dbReference>
<evidence type="ECO:0000256" key="1">
    <source>
        <dbReference type="ARBA" id="ARBA00022654"/>
    </source>
</evidence>
<gene>
    <name evidence="7" type="ORF">BV98_000719</name>
</gene>
<dbReference type="PRINTS" id="PR01549">
    <property type="entry name" value="AUTOINDCRSYN"/>
</dbReference>
<comment type="similarity">
    <text evidence="5 6">Belongs to the autoinducer synthase family.</text>
</comment>
<comment type="caution">
    <text evidence="7">The sequence shown here is derived from an EMBL/GenBank/DDBJ whole genome shotgun (WGS) entry which is preliminary data.</text>
</comment>
<dbReference type="OrthoDB" id="6169313at2"/>
<protein>
    <recommendedName>
        <fullName evidence="6">Acyl-homoserine-lactone synthase</fullName>
        <ecNumber evidence="6">2.3.1.184</ecNumber>
    </recommendedName>
    <alternativeName>
        <fullName evidence="6">Autoinducer synthesis protein</fullName>
    </alternativeName>
</protein>
<dbReference type="EC" id="2.3.1.184" evidence="6"/>
<evidence type="ECO:0000256" key="5">
    <source>
        <dbReference type="PROSITE-ProRule" id="PRU00533"/>
    </source>
</evidence>
<dbReference type="RefSeq" id="WP_021245255.1">
    <property type="nucleotide sequence ID" value="NZ_BCZD01000020.1"/>
</dbReference>
<dbReference type="PANTHER" id="PTHR39322">
    <property type="entry name" value="ACYL-HOMOSERINE-LACTONE SYNTHASE"/>
    <property type="match status" value="1"/>
</dbReference>
<name>A0A086PDQ4_SPHHM</name>
<dbReference type="InterPro" id="IPR001690">
    <property type="entry name" value="Autoind_synthase"/>
</dbReference>
<dbReference type="STRING" id="76947.GCA_002080435_03601"/>
<dbReference type="eggNOG" id="COG3916">
    <property type="taxonomic scope" value="Bacteria"/>
</dbReference>
<dbReference type="Gene3D" id="3.40.630.30">
    <property type="match status" value="1"/>
</dbReference>
<reference evidence="7" key="1">
    <citation type="submission" date="2014-08" db="EMBL/GenBank/DDBJ databases">
        <title>Draft genome sequences of Sphingobium herbicidovorans.</title>
        <authorList>
            <person name="Gan H.M."/>
            <person name="Gan H.Y."/>
            <person name="Savka M.A."/>
        </authorList>
    </citation>
    <scope>NUCLEOTIDE SEQUENCE [LARGE SCALE GENOMIC DNA]</scope>
    <source>
        <strain evidence="7">NBRC 16415</strain>
    </source>
</reference>
<evidence type="ECO:0000256" key="6">
    <source>
        <dbReference type="RuleBase" id="RU361135"/>
    </source>
</evidence>
<sequence>MHIATGAARAMENRLFCSMFEERKRVFVDLLRWDVPVFAGRYEIDQFDNDRAVYIVIADAEGEHLASARLLPTTGDHILGTIFPELCEQVPPRGGAILEITRFCLARRLRARERLEVRNRLVSALVEYALGNHIDSYTGVAEWFWFQQILSFGWACRPLGLPASTSSRCLIALQIDINGSTREQLQASGIWRSVGLADLAKAA</sequence>
<dbReference type="PANTHER" id="PTHR39322:SF1">
    <property type="entry name" value="ISOVALERYL-HOMOSERINE LACTONE SYNTHASE"/>
    <property type="match status" value="1"/>
</dbReference>
<evidence type="ECO:0000256" key="3">
    <source>
        <dbReference type="ARBA" id="ARBA00022691"/>
    </source>
</evidence>
<evidence type="ECO:0000313" key="7">
    <source>
        <dbReference type="EMBL" id="KFG91522.1"/>
    </source>
</evidence>
<dbReference type="SUPFAM" id="SSF55729">
    <property type="entry name" value="Acyl-CoA N-acyltransferases (Nat)"/>
    <property type="match status" value="1"/>
</dbReference>